<evidence type="ECO:0000313" key="2">
    <source>
        <dbReference type="EMBL" id="TPN87486.1"/>
    </source>
</evidence>
<dbReference type="Gene3D" id="3.30.70.100">
    <property type="match status" value="1"/>
</dbReference>
<sequence>MVFHIVIFKLIQNNDDAIDFIKRELLSLKKLPEVLGLDIVEKDAVIKNDIEGDIVLFSQFKNRKDLQSYMEAPIHLEVIKNTSGNIEKKHILDFNSTVFDNFINQKLIKDTTL</sequence>
<protein>
    <recommendedName>
        <fullName evidence="1">Stress-response A/B barrel domain-containing protein</fullName>
    </recommendedName>
</protein>
<organism evidence="2 3">
    <name type="scientific">Aquimarina algicola</name>
    <dbReference type="NCBI Taxonomy" id="2589995"/>
    <lineage>
        <taxon>Bacteria</taxon>
        <taxon>Pseudomonadati</taxon>
        <taxon>Bacteroidota</taxon>
        <taxon>Flavobacteriia</taxon>
        <taxon>Flavobacteriales</taxon>
        <taxon>Flavobacteriaceae</taxon>
        <taxon>Aquimarina</taxon>
    </lineage>
</organism>
<dbReference type="SUPFAM" id="SSF54909">
    <property type="entry name" value="Dimeric alpha+beta barrel"/>
    <property type="match status" value="1"/>
</dbReference>
<reference evidence="2 3" key="1">
    <citation type="submission" date="2019-06" db="EMBL/GenBank/DDBJ databases">
        <authorList>
            <person name="Meng X."/>
        </authorList>
    </citation>
    <scope>NUCLEOTIDE SEQUENCE [LARGE SCALE GENOMIC DNA]</scope>
    <source>
        <strain evidence="2 3">M625</strain>
    </source>
</reference>
<dbReference type="Proteomes" id="UP000315540">
    <property type="component" value="Unassembled WGS sequence"/>
</dbReference>
<dbReference type="Pfam" id="PF07876">
    <property type="entry name" value="Dabb"/>
    <property type="match status" value="1"/>
</dbReference>
<evidence type="ECO:0000313" key="3">
    <source>
        <dbReference type="Proteomes" id="UP000315540"/>
    </source>
</evidence>
<dbReference type="InterPro" id="IPR013097">
    <property type="entry name" value="Dabb"/>
</dbReference>
<dbReference type="RefSeq" id="WP_140592128.1">
    <property type="nucleotide sequence ID" value="NZ_VFWZ01000002.1"/>
</dbReference>
<keyword evidence="3" id="KW-1185">Reference proteome</keyword>
<dbReference type="InterPro" id="IPR011008">
    <property type="entry name" value="Dimeric_a/b-barrel"/>
</dbReference>
<dbReference type="AlphaFoldDB" id="A0A504J996"/>
<dbReference type="SMART" id="SM00886">
    <property type="entry name" value="Dabb"/>
    <property type="match status" value="1"/>
</dbReference>
<dbReference type="EMBL" id="VFWZ01000002">
    <property type="protein sequence ID" value="TPN87486.1"/>
    <property type="molecule type" value="Genomic_DNA"/>
</dbReference>
<proteinExistence type="predicted"/>
<feature type="domain" description="Stress-response A/B barrel" evidence="1">
    <location>
        <begin position="2"/>
        <end position="94"/>
    </location>
</feature>
<comment type="caution">
    <text evidence="2">The sequence shown here is derived from an EMBL/GenBank/DDBJ whole genome shotgun (WGS) entry which is preliminary data.</text>
</comment>
<gene>
    <name evidence="2" type="ORF">FHK87_07850</name>
</gene>
<dbReference type="OrthoDB" id="9808130at2"/>
<evidence type="ECO:0000259" key="1">
    <source>
        <dbReference type="PROSITE" id="PS51502"/>
    </source>
</evidence>
<dbReference type="PROSITE" id="PS51502">
    <property type="entry name" value="S_R_A_B_BARREL"/>
    <property type="match status" value="1"/>
</dbReference>
<accession>A0A504J996</accession>
<name>A0A504J996_9FLAO</name>